<comment type="subcellular location">
    <subcellularLocation>
        <location evidence="1">Membrane</location>
        <topology evidence="1">Single-pass membrane protein</topology>
    </subcellularLocation>
</comment>
<dbReference type="InterPro" id="IPR007452">
    <property type="entry name" value="TamB_C"/>
</dbReference>
<protein>
    <recommendedName>
        <fullName evidence="6">Translocation and assembly module TamB C-terminal domain-containing protein</fullName>
    </recommendedName>
</protein>
<organism evidence="7 8">
    <name type="scientific">Bizionia paragorgiae</name>
    <dbReference type="NCBI Taxonomy" id="283786"/>
    <lineage>
        <taxon>Bacteria</taxon>
        <taxon>Pseudomonadati</taxon>
        <taxon>Bacteroidota</taxon>
        <taxon>Flavobacteriia</taxon>
        <taxon>Flavobacteriales</taxon>
        <taxon>Flavobacteriaceae</taxon>
        <taxon>Bizionia</taxon>
    </lineage>
</organism>
<feature type="compositionally biased region" description="Acidic residues" evidence="5">
    <location>
        <begin position="1440"/>
        <end position="1449"/>
    </location>
</feature>
<sequence>MAILLLIFIILVLFLSIPAVQTQLGSYATKRINDDFKTNINIGKIGLLFNGDVKLKEILIRDYKKDTLISATEINTSIISFRNIINGKLNLGDIDLEDLIFNIKTYKGEDKTNLDVFVARFDDDNPRTESSFLLSSSDVSIYNGTFRFLDENKENEKILEFNNLDINATNFLINGSDVSARINTLGFVDSRGLVMKNMSTNFNYTLTEMVFDNLEIETKHSTLKGNLRFDYERKDFEAFTDKVKVTANFKDSDVALDELNIFYNEFGVNQHAIFSTKITGTLNDLTATNLKLNTSSRSKIYGDLNFKNLFNSEENNFAMTGNFTNLTSTYGDLRALLPNVLGATIPTIFDKLGVFVITGKSNITPNNIDADLNISTDLGFIKSNLNIHNINDIDAAKYKGNIIFDEFKIGQFLDNKNLGDISSNLDVDGVGFKKDNLNSHLKGDVYALDYNKYRYQNITVDGAYEKNVFNGKLVSKDKNLKLEFNGLANMSKKIKTFDFVAMVDYANLRALNLYTKDEKSIFSGTVDMKMKGTSIEDAVGDILFNKTTYKNEVEDYYFEDFAISSRFENEKRFIRVNSPDIIEGALSGVFKLRDIDNLFENSIKSIYTSKPPNIIKTDQYIDFNFKIYNKIVEVFYPELNLGSNTFIKGRVENDEKEFKFTFKSPKISILDYFASDIEVQVDNKNPLFNTYIEIDSLNTKLYKVSKFNLINVTLNDTLFMRSEFKGGNKNNDKFDLSFYHTINENDNSVVGFKKSEVIFKDNKWNINEQGNTLNKIEFNNGFKNIKIEEMVMNHLNEEVKLAGVLRDSTYKDLKLNFKDVDLQKITPRIDSLSLAGTVNGKLDLLQKDGVYQPNSSITIDDLEINRQYLGSFDAKITGNNSLTHYTVNAKIKDDISNSFEAKGDIDFTGANPSINVDLLFNKFSLNLLSPLLEPVLFNVRGDMTGKASVIGSLTQPSFNGDVTVDNGGLGISELNVDFDFQKNASVTLKDQEFIFNNVKLTDTEYQTKGSVDGTLSHLNFSNWKLDLAINTDRLLILNTKYTDESLYYGTGFIGGYAEIKGPTEALRINAIAETKKGTEFFIPLNDLESFGDNSFIHFLTPEEKIEKQKGNEVKAKKVTGLELDFELDVTNDALIEIVMDRETGSSIKGRGVGSLLFNINTNGKFNMYGDFVVWEGAYNFLFGGFVQKEFTVKPYESSLQWNGDPLNAEINIKAIYKTRTNPSALLDNPISQTIPVDLQINLTGQLEKPEPNFEFEFPNVSSTLKSELNYRLESKEDKDNQAIYLLATGGFNKQFKDFNVTGTLTERLNGLVNGFFTDGDSKINIGLNYEVGQTSPDYQSDDRLGVTLQTKITDRVLINGKVGVPVGGASESVIAGDVQIDFLLNADGTLTATVFNRENSIRNFGEEIGYTQGLGVSYSVDFDTFGELIRKVFYKKNEEAILDEDDEERQENSGEKVAPLPEGMGIKEKEE</sequence>
<evidence type="ECO:0000256" key="4">
    <source>
        <dbReference type="ARBA" id="ARBA00023136"/>
    </source>
</evidence>
<feature type="region of interest" description="Disordered" evidence="5">
    <location>
        <begin position="1440"/>
        <end position="1471"/>
    </location>
</feature>
<keyword evidence="2" id="KW-0812">Transmembrane</keyword>
<dbReference type="STRING" id="283786.SAMN04487990_10453"/>
<dbReference type="GO" id="GO:0009306">
    <property type="term" value="P:protein secretion"/>
    <property type="evidence" value="ECO:0007669"/>
    <property type="project" value="InterPro"/>
</dbReference>
<keyword evidence="8" id="KW-1185">Reference proteome</keyword>
<proteinExistence type="predicted"/>
<dbReference type="RefSeq" id="WP_245705865.1">
    <property type="nucleotide sequence ID" value="NZ_FNQK01000004.1"/>
</dbReference>
<name>A0A1H3X076_BIZPA</name>
<evidence type="ECO:0000256" key="2">
    <source>
        <dbReference type="ARBA" id="ARBA00022692"/>
    </source>
</evidence>
<evidence type="ECO:0000259" key="6">
    <source>
        <dbReference type="Pfam" id="PF04357"/>
    </source>
</evidence>
<dbReference type="PANTHER" id="PTHR36985:SF1">
    <property type="entry name" value="TRANSLOCATION AND ASSEMBLY MODULE SUBUNIT TAMB"/>
    <property type="match status" value="1"/>
</dbReference>
<gene>
    <name evidence="7" type="ORF">SAMN04487990_10453</name>
</gene>
<dbReference type="GO" id="GO:0005886">
    <property type="term" value="C:plasma membrane"/>
    <property type="evidence" value="ECO:0007669"/>
    <property type="project" value="InterPro"/>
</dbReference>
<dbReference type="EMBL" id="FNQK01000004">
    <property type="protein sequence ID" value="SDZ91918.1"/>
    <property type="molecule type" value="Genomic_DNA"/>
</dbReference>
<dbReference type="Pfam" id="PF04357">
    <property type="entry name" value="TamB"/>
    <property type="match status" value="1"/>
</dbReference>
<accession>A0A1H3X076</accession>
<evidence type="ECO:0000256" key="3">
    <source>
        <dbReference type="ARBA" id="ARBA00022989"/>
    </source>
</evidence>
<evidence type="ECO:0000256" key="5">
    <source>
        <dbReference type="SAM" id="MobiDB-lite"/>
    </source>
</evidence>
<feature type="domain" description="Translocation and assembly module TamB C-terminal" evidence="6">
    <location>
        <begin position="1000"/>
        <end position="1422"/>
    </location>
</feature>
<keyword evidence="4" id="KW-0472">Membrane</keyword>
<evidence type="ECO:0000256" key="1">
    <source>
        <dbReference type="ARBA" id="ARBA00004167"/>
    </source>
</evidence>
<evidence type="ECO:0000313" key="7">
    <source>
        <dbReference type="EMBL" id="SDZ91918.1"/>
    </source>
</evidence>
<reference evidence="8" key="1">
    <citation type="submission" date="2016-10" db="EMBL/GenBank/DDBJ databases">
        <authorList>
            <person name="Varghese N."/>
            <person name="Submissions S."/>
        </authorList>
    </citation>
    <scope>NUCLEOTIDE SEQUENCE [LARGE SCALE GENOMIC DNA]</scope>
    <source>
        <strain evidence="8">DSM 23842</strain>
    </source>
</reference>
<dbReference type="Proteomes" id="UP000198846">
    <property type="component" value="Unassembled WGS sequence"/>
</dbReference>
<evidence type="ECO:0000313" key="8">
    <source>
        <dbReference type="Proteomes" id="UP000198846"/>
    </source>
</evidence>
<dbReference type="PANTHER" id="PTHR36985">
    <property type="entry name" value="TRANSLOCATION AND ASSEMBLY MODULE SUBUNIT TAMB"/>
    <property type="match status" value="1"/>
</dbReference>
<keyword evidence="3" id="KW-1133">Transmembrane helix</keyword>